<evidence type="ECO:0000256" key="1">
    <source>
        <dbReference type="ARBA" id="ARBA00005350"/>
    </source>
</evidence>
<feature type="region of interest" description="Disordered" evidence="3">
    <location>
        <begin position="1"/>
        <end position="21"/>
    </location>
</feature>
<sequence length="287" mass="32722">MMDSDKEEDNSAFVHDGNEEETTDKTNIIPVYTEKTVITVQPYLSEGARGDRYPLPIFSVSNWRNNIIPLTGLQFLVGVEQLSIQQTIELHDLLSDIESENRYVIKIAGGETVFVGSETSSSLQRCCCRSSRSFEIKLLDPTKQIVLILRRRLACNTGIFGCYLQRLDILDPRENLIGSIVQEWTLFVPRFVVKDDKQNILYYIKGPNVCPCAMFKEATFQVLNKDTDAQVASISHNWEHMSVSYNLKLTFPSHNMECNQKAMLIGAAFLLEYMFFETAKKPSCFKC</sequence>
<dbReference type="EMBL" id="GEDC01007463">
    <property type="protein sequence ID" value="JAS29835.1"/>
    <property type="molecule type" value="Transcribed_RNA"/>
</dbReference>
<comment type="cofactor">
    <cofactor evidence="2">
        <name>Ca(2+)</name>
        <dbReference type="ChEBI" id="CHEBI:29108"/>
    </cofactor>
</comment>
<dbReference type="AlphaFoldDB" id="A0A1B6DVY3"/>
<evidence type="ECO:0000313" key="4">
    <source>
        <dbReference type="EMBL" id="JAS16847.1"/>
    </source>
</evidence>
<protein>
    <recommendedName>
        <fullName evidence="2">Phospholipid scramblase</fullName>
    </recommendedName>
</protein>
<feature type="compositionally biased region" description="Acidic residues" evidence="3">
    <location>
        <begin position="1"/>
        <end position="10"/>
    </location>
</feature>
<dbReference type="EMBL" id="GEDC01020451">
    <property type="protein sequence ID" value="JAS16847.1"/>
    <property type="molecule type" value="Transcribed_RNA"/>
</dbReference>
<dbReference type="PANTHER" id="PTHR23248">
    <property type="entry name" value="PHOSPHOLIPID SCRAMBLASE-RELATED"/>
    <property type="match status" value="1"/>
</dbReference>
<keyword evidence="2" id="KW-0106">Calcium</keyword>
<dbReference type="Pfam" id="PF03803">
    <property type="entry name" value="Scramblase"/>
    <property type="match status" value="1"/>
</dbReference>
<reference evidence="5" key="1">
    <citation type="submission" date="2015-12" db="EMBL/GenBank/DDBJ databases">
        <title>De novo transcriptome assembly of four potential Pierce s Disease insect vectors from Arizona vineyards.</title>
        <authorList>
            <person name="Tassone E.E."/>
        </authorList>
    </citation>
    <scope>NUCLEOTIDE SEQUENCE</scope>
</reference>
<dbReference type="GO" id="GO:0005886">
    <property type="term" value="C:plasma membrane"/>
    <property type="evidence" value="ECO:0007669"/>
    <property type="project" value="TreeGrafter"/>
</dbReference>
<dbReference type="PANTHER" id="PTHR23248:SF4">
    <property type="entry name" value="PHOSPHOLIPID SCRAMBLASE"/>
    <property type="match status" value="1"/>
</dbReference>
<accession>A0A1B6DVY3</accession>
<keyword evidence="2" id="KW-0449">Lipoprotein</keyword>
<proteinExistence type="inferred from homology"/>
<organism evidence="5">
    <name type="scientific">Clastoptera arizonana</name>
    <name type="common">Arizona spittle bug</name>
    <dbReference type="NCBI Taxonomy" id="38151"/>
    <lineage>
        <taxon>Eukaryota</taxon>
        <taxon>Metazoa</taxon>
        <taxon>Ecdysozoa</taxon>
        <taxon>Arthropoda</taxon>
        <taxon>Hexapoda</taxon>
        <taxon>Insecta</taxon>
        <taxon>Pterygota</taxon>
        <taxon>Neoptera</taxon>
        <taxon>Paraneoptera</taxon>
        <taxon>Hemiptera</taxon>
        <taxon>Auchenorrhyncha</taxon>
        <taxon>Cercopoidea</taxon>
        <taxon>Clastopteridae</taxon>
        <taxon>Clastoptera</taxon>
    </lineage>
</organism>
<evidence type="ECO:0000256" key="2">
    <source>
        <dbReference type="RuleBase" id="RU363116"/>
    </source>
</evidence>
<evidence type="ECO:0000313" key="5">
    <source>
        <dbReference type="EMBL" id="JAS29835.1"/>
    </source>
</evidence>
<evidence type="ECO:0000256" key="3">
    <source>
        <dbReference type="SAM" id="MobiDB-lite"/>
    </source>
</evidence>
<comment type="function">
    <text evidence="2">May mediate accelerated ATP-independent bidirectional transbilayer migration of phospholipids upon binding calcium ions that results in a loss of phospholipid asymmetry in the plasma membrane.</text>
</comment>
<gene>
    <name evidence="4" type="ORF">g.20789</name>
    <name evidence="5" type="ORF">g.20793</name>
</gene>
<dbReference type="InterPro" id="IPR005552">
    <property type="entry name" value="Scramblase"/>
</dbReference>
<keyword evidence="2" id="KW-0564">Palmitate</keyword>
<name>A0A1B6DVY3_9HEMI</name>
<comment type="similarity">
    <text evidence="1 2">Belongs to the phospholipid scramblase family.</text>
</comment>
<dbReference type="GO" id="GO:0017128">
    <property type="term" value="F:phospholipid scramblase activity"/>
    <property type="evidence" value="ECO:0007669"/>
    <property type="project" value="InterPro"/>
</dbReference>